<keyword evidence="11" id="KW-1185">Reference proteome</keyword>
<dbReference type="InterPro" id="IPR013087">
    <property type="entry name" value="Znf_C2H2_type"/>
</dbReference>
<dbReference type="GO" id="GO:0000981">
    <property type="term" value="F:DNA-binding transcription factor activity, RNA polymerase II-specific"/>
    <property type="evidence" value="ECO:0007669"/>
    <property type="project" value="TreeGrafter"/>
</dbReference>
<dbReference type="GO" id="GO:0000978">
    <property type="term" value="F:RNA polymerase II cis-regulatory region sequence-specific DNA binding"/>
    <property type="evidence" value="ECO:0007669"/>
    <property type="project" value="TreeGrafter"/>
</dbReference>
<dbReference type="PANTHER" id="PTHR23226">
    <property type="entry name" value="ZINC FINGER AND SCAN DOMAIN-CONTAINING"/>
    <property type="match status" value="1"/>
</dbReference>
<gene>
    <name evidence="10" type="ORF">BDFB_009298</name>
</gene>
<dbReference type="Proteomes" id="UP000292052">
    <property type="component" value="Unassembled WGS sequence"/>
</dbReference>
<keyword evidence="6" id="KW-0539">Nucleus</keyword>
<dbReference type="PROSITE" id="PS00028">
    <property type="entry name" value="ZINC_FINGER_C2H2_1"/>
    <property type="match status" value="8"/>
</dbReference>
<dbReference type="Pfam" id="PF00096">
    <property type="entry name" value="zf-C2H2"/>
    <property type="match status" value="5"/>
</dbReference>
<dbReference type="EMBL" id="QDEB01007570">
    <property type="protein sequence ID" value="RZC42501.1"/>
    <property type="molecule type" value="Genomic_DNA"/>
</dbReference>
<feature type="domain" description="C2H2-type" evidence="9">
    <location>
        <begin position="270"/>
        <end position="297"/>
    </location>
</feature>
<evidence type="ECO:0000256" key="3">
    <source>
        <dbReference type="ARBA" id="ARBA00022737"/>
    </source>
</evidence>
<organism evidence="10 11">
    <name type="scientific">Asbolus verrucosus</name>
    <name type="common">Desert ironclad beetle</name>
    <dbReference type="NCBI Taxonomy" id="1661398"/>
    <lineage>
        <taxon>Eukaryota</taxon>
        <taxon>Metazoa</taxon>
        <taxon>Ecdysozoa</taxon>
        <taxon>Arthropoda</taxon>
        <taxon>Hexapoda</taxon>
        <taxon>Insecta</taxon>
        <taxon>Pterygota</taxon>
        <taxon>Neoptera</taxon>
        <taxon>Endopterygota</taxon>
        <taxon>Coleoptera</taxon>
        <taxon>Polyphaga</taxon>
        <taxon>Cucujiformia</taxon>
        <taxon>Tenebrionidae</taxon>
        <taxon>Pimeliinae</taxon>
        <taxon>Asbolus</taxon>
    </lineage>
</organism>
<dbReference type="InterPro" id="IPR036236">
    <property type="entry name" value="Znf_C2H2_sf"/>
</dbReference>
<feature type="domain" description="C2H2-type" evidence="9">
    <location>
        <begin position="107"/>
        <end position="134"/>
    </location>
</feature>
<feature type="domain" description="C2H2-type" evidence="9">
    <location>
        <begin position="359"/>
        <end position="386"/>
    </location>
</feature>
<dbReference type="PROSITE" id="PS50157">
    <property type="entry name" value="ZINC_FINGER_C2H2_2"/>
    <property type="match status" value="8"/>
</dbReference>
<evidence type="ECO:0000256" key="7">
    <source>
        <dbReference type="PROSITE-ProRule" id="PRU00042"/>
    </source>
</evidence>
<name>A0A482WBB1_ASBVE</name>
<feature type="region of interest" description="Disordered" evidence="8">
    <location>
        <begin position="380"/>
        <end position="406"/>
    </location>
</feature>
<proteinExistence type="predicted"/>
<evidence type="ECO:0000313" key="10">
    <source>
        <dbReference type="EMBL" id="RZC42501.1"/>
    </source>
</evidence>
<dbReference type="FunFam" id="3.30.160.60:FF:001774">
    <property type="entry name" value="Myoneurin"/>
    <property type="match status" value="1"/>
</dbReference>
<feature type="compositionally biased region" description="Polar residues" evidence="8">
    <location>
        <begin position="75"/>
        <end position="85"/>
    </location>
</feature>
<dbReference type="FunFam" id="3.30.160.60:FF:000446">
    <property type="entry name" value="Zinc finger protein"/>
    <property type="match status" value="1"/>
</dbReference>
<evidence type="ECO:0000256" key="8">
    <source>
        <dbReference type="SAM" id="MobiDB-lite"/>
    </source>
</evidence>
<feature type="domain" description="C2H2-type" evidence="9">
    <location>
        <begin position="239"/>
        <end position="267"/>
    </location>
</feature>
<dbReference type="FunFam" id="3.30.160.60:FF:002343">
    <property type="entry name" value="Zinc finger protein 33A"/>
    <property type="match status" value="1"/>
</dbReference>
<evidence type="ECO:0000256" key="2">
    <source>
        <dbReference type="ARBA" id="ARBA00022723"/>
    </source>
</evidence>
<feature type="domain" description="C2H2-type" evidence="9">
    <location>
        <begin position="211"/>
        <end position="238"/>
    </location>
</feature>
<evidence type="ECO:0000259" key="9">
    <source>
        <dbReference type="PROSITE" id="PS50157"/>
    </source>
</evidence>
<keyword evidence="3" id="KW-0677">Repeat</keyword>
<keyword evidence="4 7" id="KW-0863">Zinc-finger</keyword>
<evidence type="ECO:0000256" key="5">
    <source>
        <dbReference type="ARBA" id="ARBA00022833"/>
    </source>
</evidence>
<dbReference type="Gene3D" id="3.30.160.60">
    <property type="entry name" value="Classic Zinc Finger"/>
    <property type="match status" value="5"/>
</dbReference>
<accession>A0A482WBB1</accession>
<evidence type="ECO:0000256" key="4">
    <source>
        <dbReference type="ARBA" id="ARBA00022771"/>
    </source>
</evidence>
<dbReference type="GO" id="GO:0005634">
    <property type="term" value="C:nucleus"/>
    <property type="evidence" value="ECO:0007669"/>
    <property type="project" value="UniProtKB-ARBA"/>
</dbReference>
<protein>
    <submittedName>
        <fullName evidence="10">Gastrula zinc finger protein XlCGF8.2DB-like</fullName>
    </submittedName>
</protein>
<dbReference type="PANTHER" id="PTHR23226:SF416">
    <property type="entry name" value="FI01424P"/>
    <property type="match status" value="1"/>
</dbReference>
<sequence>MCAAANLTAFTYWPAVEPHIPDSSIQNYSTTNFLPDSSKSKFLRQSMFFFNNITKQEFFPAEKAREGDSKHFLTPLNSVQFPNENSPKKENAEVKIKKDSSEKVRPYFCDECGKSFLLKHHLTTHARTHTGIRPHAFPVKRHLTTHSKFHAGERPFVCEDCGESFAQKDHLVMHSRFHGSLNSFACGDCGATFTRKFELVNHGRLHGKQPHSCVICNKEFFQKRTLVAHMRCHTGDYPFSCSSCGESFQAKQDLTSHIKSNHSSNSQIKQICNDCGCLFNTPEALALHVKLHSGDSSLVNDLCVLTSGLNNTNFSLNVQNSNKGKSYVCQHCSKGYSAKHGLQQHNKKHPDGSCALRSHVCNVCSKGFFQKNHLLLHQRQHMDPSDRNKNGDFRAQDDLKRCAEKS</sequence>
<feature type="region of interest" description="Disordered" evidence="8">
    <location>
        <begin position="75"/>
        <end position="96"/>
    </location>
</feature>
<comment type="caution">
    <text evidence="10">The sequence shown here is derived from an EMBL/GenBank/DDBJ whole genome shotgun (WGS) entry which is preliminary data.</text>
</comment>
<dbReference type="AlphaFoldDB" id="A0A482WBB1"/>
<comment type="subcellular location">
    <subcellularLocation>
        <location evidence="1">Nucleus</location>
    </subcellularLocation>
</comment>
<feature type="compositionally biased region" description="Basic and acidic residues" evidence="8">
    <location>
        <begin position="86"/>
        <end position="96"/>
    </location>
</feature>
<feature type="domain" description="C2H2-type" evidence="9">
    <location>
        <begin position="184"/>
        <end position="211"/>
    </location>
</feature>
<evidence type="ECO:0000256" key="1">
    <source>
        <dbReference type="ARBA" id="ARBA00004123"/>
    </source>
</evidence>
<dbReference type="GO" id="GO:0008270">
    <property type="term" value="F:zinc ion binding"/>
    <property type="evidence" value="ECO:0007669"/>
    <property type="project" value="UniProtKB-KW"/>
</dbReference>
<dbReference type="OrthoDB" id="8117402at2759"/>
<reference evidence="10 11" key="1">
    <citation type="submission" date="2017-03" db="EMBL/GenBank/DDBJ databases">
        <title>Genome of the blue death feigning beetle - Asbolus verrucosus.</title>
        <authorList>
            <person name="Rider S.D."/>
        </authorList>
    </citation>
    <scope>NUCLEOTIDE SEQUENCE [LARGE SCALE GENOMIC DNA]</scope>
    <source>
        <strain evidence="10">Butters</strain>
        <tissue evidence="10">Head and leg muscle</tissue>
    </source>
</reference>
<dbReference type="SMART" id="SM00355">
    <property type="entry name" value="ZnF_C2H2"/>
    <property type="match status" value="8"/>
</dbReference>
<evidence type="ECO:0000313" key="11">
    <source>
        <dbReference type="Proteomes" id="UP000292052"/>
    </source>
</evidence>
<keyword evidence="2" id="KW-0479">Metal-binding</keyword>
<dbReference type="SUPFAM" id="SSF57667">
    <property type="entry name" value="beta-beta-alpha zinc fingers"/>
    <property type="match status" value="4"/>
</dbReference>
<keyword evidence="5" id="KW-0862">Zinc</keyword>
<evidence type="ECO:0000256" key="6">
    <source>
        <dbReference type="ARBA" id="ARBA00023242"/>
    </source>
</evidence>
<feature type="domain" description="C2H2-type" evidence="9">
    <location>
        <begin position="327"/>
        <end position="349"/>
    </location>
</feature>
<feature type="domain" description="C2H2-type" evidence="9">
    <location>
        <begin position="156"/>
        <end position="183"/>
    </location>
</feature>